<proteinExistence type="predicted"/>
<keyword evidence="1" id="KW-0472">Membrane</keyword>
<feature type="transmembrane region" description="Helical" evidence="1">
    <location>
        <begin position="40"/>
        <end position="57"/>
    </location>
</feature>
<keyword evidence="1" id="KW-0812">Transmembrane</keyword>
<accession>A0A1G1VP46</accession>
<protein>
    <submittedName>
        <fullName evidence="2">Uncharacterized protein</fullName>
    </submittedName>
</protein>
<evidence type="ECO:0000256" key="1">
    <source>
        <dbReference type="SAM" id="Phobius"/>
    </source>
</evidence>
<name>A0A1G1VP46_9BACT</name>
<organism evidence="2 3">
    <name type="scientific">Candidatus Chisholmbacteria bacterium RIFCSPHIGHO2_01_FULL_49_18</name>
    <dbReference type="NCBI Taxonomy" id="1797590"/>
    <lineage>
        <taxon>Bacteria</taxon>
        <taxon>Candidatus Chisholmiibacteriota</taxon>
    </lineage>
</organism>
<reference evidence="2 3" key="1">
    <citation type="journal article" date="2016" name="Nat. Commun.">
        <title>Thousands of microbial genomes shed light on interconnected biogeochemical processes in an aquifer system.</title>
        <authorList>
            <person name="Anantharaman K."/>
            <person name="Brown C.T."/>
            <person name="Hug L.A."/>
            <person name="Sharon I."/>
            <person name="Castelle C.J."/>
            <person name="Probst A.J."/>
            <person name="Thomas B.C."/>
            <person name="Singh A."/>
            <person name="Wilkins M.J."/>
            <person name="Karaoz U."/>
            <person name="Brodie E.L."/>
            <person name="Williams K.H."/>
            <person name="Hubbard S.S."/>
            <person name="Banfield J.F."/>
        </authorList>
    </citation>
    <scope>NUCLEOTIDE SEQUENCE [LARGE SCALE GENOMIC DNA]</scope>
</reference>
<sequence length="78" mass="9219">MAINREQQAANKRQTLMRFETMERTDKKDQEMLTGGGRKMIILLFLLSIGLSLLFWFQGQFAEWLRSFFGPSTWTITR</sequence>
<dbReference type="EMBL" id="MHCI01000006">
    <property type="protein sequence ID" value="OGY17124.1"/>
    <property type="molecule type" value="Genomic_DNA"/>
</dbReference>
<evidence type="ECO:0000313" key="3">
    <source>
        <dbReference type="Proteomes" id="UP000179069"/>
    </source>
</evidence>
<comment type="caution">
    <text evidence="2">The sequence shown here is derived from an EMBL/GenBank/DDBJ whole genome shotgun (WGS) entry which is preliminary data.</text>
</comment>
<keyword evidence="1" id="KW-1133">Transmembrane helix</keyword>
<evidence type="ECO:0000313" key="2">
    <source>
        <dbReference type="EMBL" id="OGY17124.1"/>
    </source>
</evidence>
<dbReference type="Proteomes" id="UP000179069">
    <property type="component" value="Unassembled WGS sequence"/>
</dbReference>
<dbReference type="AlphaFoldDB" id="A0A1G1VP46"/>
<gene>
    <name evidence="2" type="ORF">A2785_00730</name>
</gene>